<evidence type="ECO:0000259" key="4">
    <source>
        <dbReference type="Pfam" id="PF03936"/>
    </source>
</evidence>
<evidence type="ECO:0000313" key="6">
    <source>
        <dbReference type="Proteomes" id="UP001180020"/>
    </source>
</evidence>
<accession>A0AAV9CS51</accession>
<dbReference type="AlphaFoldDB" id="A0AAV9CS51"/>
<evidence type="ECO:0000256" key="2">
    <source>
        <dbReference type="ARBA" id="ARBA00022842"/>
    </source>
</evidence>
<organism evidence="5 6">
    <name type="scientific">Acorus calamus</name>
    <name type="common">Sweet flag</name>
    <dbReference type="NCBI Taxonomy" id="4465"/>
    <lineage>
        <taxon>Eukaryota</taxon>
        <taxon>Viridiplantae</taxon>
        <taxon>Streptophyta</taxon>
        <taxon>Embryophyta</taxon>
        <taxon>Tracheophyta</taxon>
        <taxon>Spermatophyta</taxon>
        <taxon>Magnoliopsida</taxon>
        <taxon>Liliopsida</taxon>
        <taxon>Acoraceae</taxon>
        <taxon>Acorus</taxon>
    </lineage>
</organism>
<keyword evidence="3" id="KW-0456">Lyase</keyword>
<dbReference type="GO" id="GO:0000287">
    <property type="term" value="F:magnesium ion binding"/>
    <property type="evidence" value="ECO:0007669"/>
    <property type="project" value="InterPro"/>
</dbReference>
<dbReference type="SUPFAM" id="SSF48576">
    <property type="entry name" value="Terpenoid synthases"/>
    <property type="match status" value="1"/>
</dbReference>
<name>A0AAV9CS51_ACOCL</name>
<protein>
    <submittedName>
        <fullName evidence="5">(S)-beta-bisabolene synthase</fullName>
    </submittedName>
</protein>
<evidence type="ECO:0000256" key="3">
    <source>
        <dbReference type="ARBA" id="ARBA00023239"/>
    </source>
</evidence>
<dbReference type="Proteomes" id="UP001180020">
    <property type="component" value="Unassembled WGS sequence"/>
</dbReference>
<dbReference type="InterPro" id="IPR008949">
    <property type="entry name" value="Isoprenoid_synthase_dom_sf"/>
</dbReference>
<evidence type="ECO:0000313" key="5">
    <source>
        <dbReference type="EMBL" id="KAK1291377.1"/>
    </source>
</evidence>
<dbReference type="EMBL" id="JAUJYO010000017">
    <property type="protein sequence ID" value="KAK1291377.1"/>
    <property type="molecule type" value="Genomic_DNA"/>
</dbReference>
<comment type="caution">
    <text evidence="5">The sequence shown here is derived from an EMBL/GenBank/DDBJ whole genome shotgun (WGS) entry which is preliminary data.</text>
</comment>
<dbReference type="Pfam" id="PF03936">
    <property type="entry name" value="Terpene_synth_C"/>
    <property type="match status" value="1"/>
</dbReference>
<dbReference type="PANTHER" id="PTHR31225:SF93">
    <property type="entry name" value="ALPHA-HUMULENE_(-)-(E)-BETA-CARYOPHYLLENE SYNTHASE"/>
    <property type="match status" value="1"/>
</dbReference>
<dbReference type="PANTHER" id="PTHR31225">
    <property type="entry name" value="OS04G0344100 PROTEIN-RELATED"/>
    <property type="match status" value="1"/>
</dbReference>
<dbReference type="GO" id="GO:0016114">
    <property type="term" value="P:terpenoid biosynthetic process"/>
    <property type="evidence" value="ECO:0007669"/>
    <property type="project" value="InterPro"/>
</dbReference>
<reference evidence="5" key="1">
    <citation type="journal article" date="2023" name="Nat. Commun.">
        <title>Diploid and tetraploid genomes of Acorus and the evolution of monocots.</title>
        <authorList>
            <person name="Ma L."/>
            <person name="Liu K.W."/>
            <person name="Li Z."/>
            <person name="Hsiao Y.Y."/>
            <person name="Qi Y."/>
            <person name="Fu T."/>
            <person name="Tang G.D."/>
            <person name="Zhang D."/>
            <person name="Sun W.H."/>
            <person name="Liu D.K."/>
            <person name="Li Y."/>
            <person name="Chen G.Z."/>
            <person name="Liu X.D."/>
            <person name="Liao X.Y."/>
            <person name="Jiang Y.T."/>
            <person name="Yu X."/>
            <person name="Hao Y."/>
            <person name="Huang J."/>
            <person name="Zhao X.W."/>
            <person name="Ke S."/>
            <person name="Chen Y.Y."/>
            <person name="Wu W.L."/>
            <person name="Hsu J.L."/>
            <person name="Lin Y.F."/>
            <person name="Huang M.D."/>
            <person name="Li C.Y."/>
            <person name="Huang L."/>
            <person name="Wang Z.W."/>
            <person name="Zhao X."/>
            <person name="Zhong W.Y."/>
            <person name="Peng D.H."/>
            <person name="Ahmad S."/>
            <person name="Lan S."/>
            <person name="Zhang J.S."/>
            <person name="Tsai W.C."/>
            <person name="Van de Peer Y."/>
            <person name="Liu Z.J."/>
        </authorList>
    </citation>
    <scope>NUCLEOTIDE SEQUENCE</scope>
    <source>
        <strain evidence="5">CP</strain>
    </source>
</reference>
<proteinExistence type="predicted"/>
<keyword evidence="6" id="KW-1185">Reference proteome</keyword>
<gene>
    <name evidence="5" type="primary">TPS1</name>
    <name evidence="5" type="ORF">QJS10_CPB17g00601</name>
</gene>
<sequence>MIAREGFSVRWLSMGLQQGTWRGSPRGDVGGSSRWSPMRLRLGTWRGSSRGAQMDVKGVGRGRRRRRMKDLSKVYLQEVMWGVEQYVPTFKDHLDVRLLSSGYPMLHCATLVGLEETNFTKEVYDWVISVPQILQSTALISQLMDDITDMERDEIKQEGQVISTVHCYALENGITEKEACLEFQKKIKEAYKIINEELLKQSSIPIKAREPALNMASMMEVIYKVDNTYNKPSGEMKDNIYTLLVHQVPI</sequence>
<keyword evidence="1" id="KW-0479">Metal-binding</keyword>
<evidence type="ECO:0000256" key="1">
    <source>
        <dbReference type="ARBA" id="ARBA00022723"/>
    </source>
</evidence>
<reference evidence="5" key="2">
    <citation type="submission" date="2023-06" db="EMBL/GenBank/DDBJ databases">
        <authorList>
            <person name="Ma L."/>
            <person name="Liu K.-W."/>
            <person name="Li Z."/>
            <person name="Hsiao Y.-Y."/>
            <person name="Qi Y."/>
            <person name="Fu T."/>
            <person name="Tang G."/>
            <person name="Zhang D."/>
            <person name="Sun W.-H."/>
            <person name="Liu D.-K."/>
            <person name="Li Y."/>
            <person name="Chen G.-Z."/>
            <person name="Liu X.-D."/>
            <person name="Liao X.-Y."/>
            <person name="Jiang Y.-T."/>
            <person name="Yu X."/>
            <person name="Hao Y."/>
            <person name="Huang J."/>
            <person name="Zhao X.-W."/>
            <person name="Ke S."/>
            <person name="Chen Y.-Y."/>
            <person name="Wu W.-L."/>
            <person name="Hsu J.-L."/>
            <person name="Lin Y.-F."/>
            <person name="Huang M.-D."/>
            <person name="Li C.-Y."/>
            <person name="Huang L."/>
            <person name="Wang Z.-W."/>
            <person name="Zhao X."/>
            <person name="Zhong W.-Y."/>
            <person name="Peng D.-H."/>
            <person name="Ahmad S."/>
            <person name="Lan S."/>
            <person name="Zhang J.-S."/>
            <person name="Tsai W.-C."/>
            <person name="Van De Peer Y."/>
            <person name="Liu Z.-J."/>
        </authorList>
    </citation>
    <scope>NUCLEOTIDE SEQUENCE</scope>
    <source>
        <strain evidence="5">CP</strain>
        <tissue evidence="5">Leaves</tissue>
    </source>
</reference>
<keyword evidence="2" id="KW-0460">Magnesium</keyword>
<dbReference type="InterPro" id="IPR005630">
    <property type="entry name" value="Terpene_synthase_metal-bd"/>
</dbReference>
<feature type="domain" description="Terpene synthase metal-binding" evidence="4">
    <location>
        <begin position="66"/>
        <end position="192"/>
    </location>
</feature>
<dbReference type="GO" id="GO:0010333">
    <property type="term" value="F:terpene synthase activity"/>
    <property type="evidence" value="ECO:0007669"/>
    <property type="project" value="InterPro"/>
</dbReference>
<dbReference type="Gene3D" id="1.10.600.10">
    <property type="entry name" value="Farnesyl Diphosphate Synthase"/>
    <property type="match status" value="1"/>
</dbReference>
<dbReference type="InterPro" id="IPR050148">
    <property type="entry name" value="Terpene_synthase-like"/>
</dbReference>